<reference evidence="2 3" key="1">
    <citation type="submission" date="2020-02" db="EMBL/GenBank/DDBJ databases">
        <title>Draft Genome Sequence of Verrucosispora sp. Strain CWR15, Isolated from Gulf of Mexico Sponge.</title>
        <authorList>
            <person name="Kennedy S.J."/>
            <person name="Cella E."/>
            <person name="Azarian T."/>
            <person name="Baker B.J."/>
            <person name="Shaw L.N."/>
        </authorList>
    </citation>
    <scope>NUCLEOTIDE SEQUENCE [LARGE SCALE GENOMIC DNA]</scope>
    <source>
        <strain evidence="2 3">CWR15</strain>
    </source>
</reference>
<comment type="caution">
    <text evidence="2">The sequence shown here is derived from an EMBL/GenBank/DDBJ whole genome shotgun (WGS) entry which is preliminary data.</text>
</comment>
<dbReference type="AlphaFoldDB" id="A0A6M1KZD3"/>
<name>A0A6M1KZD3_9ACTN</name>
<dbReference type="InterPro" id="IPR045770">
    <property type="entry name" value="DUF6223"/>
</dbReference>
<keyword evidence="3" id="KW-1185">Reference proteome</keyword>
<accession>A0A6M1KZD3</accession>
<dbReference type="EMBL" id="SAIY01000003">
    <property type="protein sequence ID" value="NGM13062.1"/>
    <property type="molecule type" value="Genomic_DNA"/>
</dbReference>
<evidence type="ECO:0000313" key="3">
    <source>
        <dbReference type="Proteomes" id="UP000478148"/>
    </source>
</evidence>
<proteinExistence type="predicted"/>
<keyword evidence="1" id="KW-1133">Transmembrane helix</keyword>
<keyword evidence="1" id="KW-0812">Transmembrane</keyword>
<feature type="transmembrane region" description="Helical" evidence="1">
    <location>
        <begin position="6"/>
        <end position="26"/>
    </location>
</feature>
<sequence>MGAGRIGSTVAALLALAGVVVGGLALTPGRFRTGRARAGWSALAAGAFGMALGGLVVLTSDGGVGTGNGRGGGYVALVVGLIAVVVGGFVLARSRRAG</sequence>
<keyword evidence="1" id="KW-0472">Membrane</keyword>
<evidence type="ECO:0000313" key="2">
    <source>
        <dbReference type="EMBL" id="NGM13062.1"/>
    </source>
</evidence>
<feature type="transmembrane region" description="Helical" evidence="1">
    <location>
        <begin position="71"/>
        <end position="92"/>
    </location>
</feature>
<dbReference type="Proteomes" id="UP000478148">
    <property type="component" value="Unassembled WGS sequence"/>
</dbReference>
<organism evidence="2 3">
    <name type="scientific">Verrucosispora sioxanthis</name>
    <dbReference type="NCBI Taxonomy" id="2499994"/>
    <lineage>
        <taxon>Bacteria</taxon>
        <taxon>Bacillati</taxon>
        <taxon>Actinomycetota</taxon>
        <taxon>Actinomycetes</taxon>
        <taxon>Micromonosporales</taxon>
        <taxon>Micromonosporaceae</taxon>
        <taxon>Micromonospora</taxon>
    </lineage>
</organism>
<feature type="transmembrane region" description="Helical" evidence="1">
    <location>
        <begin position="38"/>
        <end position="59"/>
    </location>
</feature>
<dbReference type="Pfam" id="PF19733">
    <property type="entry name" value="DUF6223"/>
    <property type="match status" value="1"/>
</dbReference>
<evidence type="ECO:0000256" key="1">
    <source>
        <dbReference type="SAM" id="Phobius"/>
    </source>
</evidence>
<gene>
    <name evidence="2" type="ORF">ENC19_10525</name>
</gene>
<protein>
    <submittedName>
        <fullName evidence="2">Uncharacterized protein</fullName>
    </submittedName>
</protein>